<evidence type="ECO:0000256" key="1">
    <source>
        <dbReference type="ARBA" id="ARBA00004613"/>
    </source>
</evidence>
<evidence type="ECO:0000256" key="2">
    <source>
        <dbReference type="ARBA" id="ARBA00022525"/>
    </source>
</evidence>
<evidence type="ECO:0000256" key="5">
    <source>
        <dbReference type="ARBA" id="ARBA00023048"/>
    </source>
</evidence>
<dbReference type="Pfam" id="PF09221">
    <property type="entry name" value="Bacteriocin_IId"/>
    <property type="match status" value="1"/>
</dbReference>
<reference evidence="8" key="1">
    <citation type="journal article" date="2019" name="Int. J. Syst. Evol. Microbiol.">
        <title>The Global Catalogue of Microorganisms (GCM) 10K type strain sequencing project: providing services to taxonomists for standard genome sequencing and annotation.</title>
        <authorList>
            <consortium name="The Broad Institute Genomics Platform"/>
            <consortium name="The Broad Institute Genome Sequencing Center for Infectious Disease"/>
            <person name="Wu L."/>
            <person name="Ma J."/>
        </authorList>
    </citation>
    <scope>NUCLEOTIDE SEQUENCE [LARGE SCALE GENOMIC DNA]</scope>
    <source>
        <strain evidence="8">TISTR 2466</strain>
    </source>
</reference>
<protein>
    <submittedName>
        <fullName evidence="7">Uberolysin/carnocyclin family circular bacteriocin</fullName>
    </submittedName>
</protein>
<evidence type="ECO:0000313" key="8">
    <source>
        <dbReference type="Proteomes" id="UP001597399"/>
    </source>
</evidence>
<evidence type="ECO:0000256" key="6">
    <source>
        <dbReference type="SAM" id="Phobius"/>
    </source>
</evidence>
<dbReference type="RefSeq" id="WP_309247064.1">
    <property type="nucleotide sequence ID" value="NZ_JAMXWM010000044.1"/>
</dbReference>
<sequence length="83" mass="8466">MVAVLGLAFTLFHGFNTPYLASTLGISSYAAKKAIDIISTASSIYAIIGLIAAIVGGGGIGVGILFTAKALIKKFGKKYAAAW</sequence>
<keyword evidence="6" id="KW-0812">Transmembrane</keyword>
<evidence type="ECO:0000313" key="7">
    <source>
        <dbReference type="EMBL" id="MFD2696119.1"/>
    </source>
</evidence>
<evidence type="ECO:0000256" key="4">
    <source>
        <dbReference type="ARBA" id="ARBA00023022"/>
    </source>
</evidence>
<keyword evidence="4" id="KW-0044">Antibiotic</keyword>
<keyword evidence="6" id="KW-1133">Transmembrane helix</keyword>
<organism evidence="7 8">
    <name type="scientific">Sporolactobacillus shoreicorticis</name>
    <dbReference type="NCBI Taxonomy" id="1923877"/>
    <lineage>
        <taxon>Bacteria</taxon>
        <taxon>Bacillati</taxon>
        <taxon>Bacillota</taxon>
        <taxon>Bacilli</taxon>
        <taxon>Bacillales</taxon>
        <taxon>Sporolactobacillaceae</taxon>
        <taxon>Sporolactobacillus</taxon>
    </lineage>
</organism>
<keyword evidence="5" id="KW-0078">Bacteriocin</keyword>
<dbReference type="NCBIfam" id="TIGR03651">
    <property type="entry name" value="circ_ocin_uber"/>
    <property type="match status" value="1"/>
</dbReference>
<dbReference type="Proteomes" id="UP001597399">
    <property type="component" value="Unassembled WGS sequence"/>
</dbReference>
<gene>
    <name evidence="7" type="ORF">ACFSUE_21160</name>
</gene>
<dbReference type="Gene3D" id="1.20.225.10">
    <property type="entry name" value="Bacteriocin AS-48"/>
    <property type="match status" value="1"/>
</dbReference>
<evidence type="ECO:0000256" key="3">
    <source>
        <dbReference type="ARBA" id="ARBA00022529"/>
    </source>
</evidence>
<dbReference type="InterPro" id="IPR020038">
    <property type="entry name" value="Circ_bacteriocin"/>
</dbReference>
<dbReference type="InterPro" id="IPR009086">
    <property type="entry name" value="Bacteriocin_AS48"/>
</dbReference>
<keyword evidence="3" id="KW-0929">Antimicrobial</keyword>
<keyword evidence="6" id="KW-0472">Membrane</keyword>
<comment type="subcellular location">
    <subcellularLocation>
        <location evidence="1">Secreted</location>
    </subcellularLocation>
</comment>
<feature type="transmembrane region" description="Helical" evidence="6">
    <location>
        <begin position="46"/>
        <end position="68"/>
    </location>
</feature>
<comment type="caution">
    <text evidence="7">The sequence shown here is derived from an EMBL/GenBank/DDBJ whole genome shotgun (WGS) entry which is preliminary data.</text>
</comment>
<dbReference type="EMBL" id="JBHUMQ010000058">
    <property type="protein sequence ID" value="MFD2696119.1"/>
    <property type="molecule type" value="Genomic_DNA"/>
</dbReference>
<proteinExistence type="predicted"/>
<keyword evidence="2" id="KW-0964">Secreted</keyword>
<name>A0ABW5SAG2_9BACL</name>
<keyword evidence="8" id="KW-1185">Reference proteome</keyword>
<accession>A0ABW5SAG2</accession>